<gene>
    <name evidence="3" type="ORF">OFUS_LOCUS17312</name>
</gene>
<dbReference type="EMBL" id="CAIIXF020000008">
    <property type="protein sequence ID" value="CAH1792339.1"/>
    <property type="molecule type" value="Genomic_DNA"/>
</dbReference>
<evidence type="ECO:0000256" key="1">
    <source>
        <dbReference type="SAM" id="Coils"/>
    </source>
</evidence>
<proteinExistence type="predicted"/>
<dbReference type="Proteomes" id="UP000749559">
    <property type="component" value="Unassembled WGS sequence"/>
</dbReference>
<keyword evidence="4" id="KW-1185">Reference proteome</keyword>
<feature type="coiled-coil region" evidence="1">
    <location>
        <begin position="71"/>
        <end position="98"/>
    </location>
</feature>
<reference evidence="3" key="1">
    <citation type="submission" date="2022-03" db="EMBL/GenBank/DDBJ databases">
        <authorList>
            <person name="Martin C."/>
        </authorList>
    </citation>
    <scope>NUCLEOTIDE SEQUENCE</scope>
</reference>
<accession>A0A8S4PEF1</accession>
<evidence type="ECO:0000313" key="3">
    <source>
        <dbReference type="EMBL" id="CAH1792339.1"/>
    </source>
</evidence>
<keyword evidence="1" id="KW-0175">Coiled coil</keyword>
<feature type="signal peptide" evidence="2">
    <location>
        <begin position="1"/>
        <end position="20"/>
    </location>
</feature>
<keyword evidence="2" id="KW-0732">Signal</keyword>
<protein>
    <submittedName>
        <fullName evidence="3">Uncharacterized protein</fullName>
    </submittedName>
</protein>
<evidence type="ECO:0000256" key="2">
    <source>
        <dbReference type="SAM" id="SignalP"/>
    </source>
</evidence>
<dbReference type="AlphaFoldDB" id="A0A8S4PEF1"/>
<feature type="chain" id="PRO_5035892044" evidence="2">
    <location>
        <begin position="21"/>
        <end position="247"/>
    </location>
</feature>
<name>A0A8S4PEF1_OWEFU</name>
<sequence length="247" mass="27627">MMRFLGLSFLLTILTGWSYGQVCEPCCAGHTVSVNSPNCMSFCNDFKAKFKQQEDAMDIILREVNNTFRWAEEMQNQLVENEQSLATLKTRLDDNEAKQDTIREKLGELSVLAGTVTSMLNAHFIDILKRMALLETSLGVKHKARIEYLENTISLISMKFTFLMIGLDPMMAKVEKEGQEQIQAIEDIGKAANDFLESIENQYDSDSSNITAQEAVESTALDKSITKLQGAKATLSGYLKMCMPSPP</sequence>
<comment type="caution">
    <text evidence="3">The sequence shown here is derived from an EMBL/GenBank/DDBJ whole genome shotgun (WGS) entry which is preliminary data.</text>
</comment>
<evidence type="ECO:0000313" key="4">
    <source>
        <dbReference type="Proteomes" id="UP000749559"/>
    </source>
</evidence>
<organism evidence="3 4">
    <name type="scientific">Owenia fusiformis</name>
    <name type="common">Polychaete worm</name>
    <dbReference type="NCBI Taxonomy" id="6347"/>
    <lineage>
        <taxon>Eukaryota</taxon>
        <taxon>Metazoa</taxon>
        <taxon>Spiralia</taxon>
        <taxon>Lophotrochozoa</taxon>
        <taxon>Annelida</taxon>
        <taxon>Polychaeta</taxon>
        <taxon>Sedentaria</taxon>
        <taxon>Canalipalpata</taxon>
        <taxon>Sabellida</taxon>
        <taxon>Oweniida</taxon>
        <taxon>Oweniidae</taxon>
        <taxon>Owenia</taxon>
    </lineage>
</organism>